<dbReference type="Gene3D" id="3.20.20.150">
    <property type="entry name" value="Divalent-metal-dependent TIM barrel enzymes"/>
    <property type="match status" value="1"/>
</dbReference>
<evidence type="ECO:0000256" key="4">
    <source>
        <dbReference type="ARBA" id="ARBA00002713"/>
    </source>
</evidence>
<dbReference type="InterPro" id="IPR036237">
    <property type="entry name" value="Xyl_isomerase-like_sf"/>
</dbReference>
<dbReference type="RefSeq" id="WP_320188400.1">
    <property type="nucleotide sequence ID" value="NZ_CP192768.1"/>
</dbReference>
<organism evidence="11 12">
    <name type="scientific">Agrobacterium rosae</name>
    <dbReference type="NCBI Taxonomy" id="1972867"/>
    <lineage>
        <taxon>Bacteria</taxon>
        <taxon>Pseudomonadati</taxon>
        <taxon>Pseudomonadota</taxon>
        <taxon>Alphaproteobacteria</taxon>
        <taxon>Hyphomicrobiales</taxon>
        <taxon>Rhizobiaceae</taxon>
        <taxon>Rhizobium/Agrobacterium group</taxon>
        <taxon>Agrobacterium</taxon>
    </lineage>
</organism>
<gene>
    <name evidence="11" type="ORF">RMS29_21555</name>
</gene>
<comment type="cofactor">
    <cofactor evidence="2">
        <name>Mn(2+)</name>
        <dbReference type="ChEBI" id="CHEBI:29035"/>
    </cofactor>
</comment>
<comment type="similarity">
    <text evidence="6">Belongs to the mannonate dehydratase family.</text>
</comment>
<evidence type="ECO:0000256" key="6">
    <source>
        <dbReference type="ARBA" id="ARBA00007389"/>
    </source>
</evidence>
<evidence type="ECO:0000256" key="8">
    <source>
        <dbReference type="ARBA" id="ARBA00023004"/>
    </source>
</evidence>
<dbReference type="EC" id="4.2.1.8" evidence="7"/>
<name>A0ABU4W200_9HYPH</name>
<comment type="caution">
    <text evidence="11">The sequence shown here is derived from an EMBL/GenBank/DDBJ whole genome shotgun (WGS) entry which is preliminary data.</text>
</comment>
<evidence type="ECO:0000256" key="10">
    <source>
        <dbReference type="ARBA" id="ARBA00023239"/>
    </source>
</evidence>
<dbReference type="Pfam" id="PF03786">
    <property type="entry name" value="UxuA"/>
    <property type="match status" value="1"/>
</dbReference>
<dbReference type="Proteomes" id="UP001277561">
    <property type="component" value="Unassembled WGS sequence"/>
</dbReference>
<keyword evidence="8" id="KW-0408">Iron</keyword>
<evidence type="ECO:0000256" key="9">
    <source>
        <dbReference type="ARBA" id="ARBA00023211"/>
    </source>
</evidence>
<evidence type="ECO:0000256" key="2">
    <source>
        <dbReference type="ARBA" id="ARBA00001936"/>
    </source>
</evidence>
<dbReference type="InterPro" id="IPR004628">
    <property type="entry name" value="Man_deHydtase"/>
</dbReference>
<comment type="pathway">
    <text evidence="5">Carbohydrate metabolism; pentose and glucuronate interconversion.</text>
</comment>
<comment type="cofactor">
    <cofactor evidence="3">
        <name>Fe(2+)</name>
        <dbReference type="ChEBI" id="CHEBI:29033"/>
    </cofactor>
</comment>
<evidence type="ECO:0000256" key="5">
    <source>
        <dbReference type="ARBA" id="ARBA00004892"/>
    </source>
</evidence>
<protein>
    <recommendedName>
        <fullName evidence="7">mannonate dehydratase</fullName>
        <ecNumber evidence="7">4.2.1.8</ecNumber>
    </recommendedName>
</protein>
<dbReference type="EMBL" id="JAVRAD010000012">
    <property type="protein sequence ID" value="MDX8331804.1"/>
    <property type="molecule type" value="Genomic_DNA"/>
</dbReference>
<dbReference type="GO" id="GO:0008927">
    <property type="term" value="F:mannonate dehydratase activity"/>
    <property type="evidence" value="ECO:0007669"/>
    <property type="project" value="UniProtKB-EC"/>
</dbReference>
<proteinExistence type="inferred from homology"/>
<dbReference type="PANTHER" id="PTHR30387">
    <property type="entry name" value="MANNONATE DEHYDRATASE"/>
    <property type="match status" value="1"/>
</dbReference>
<reference evidence="11" key="1">
    <citation type="journal article" date="2023" name="Phytobiomes J">
        <title>Deciphering the key players within the bacterial microbiota associated with aerial crown gall tumors on rhododendron: Insights into the gallobiome.</title>
        <authorList>
            <person name="Kuzmanovic N."/>
            <person name="Nesme J."/>
            <person name="Wolf J."/>
            <person name="Neumann-Schaal M."/>
            <person name="Petersen J."/>
            <person name="Fernandez-Gnecco G."/>
            <person name="Sproeer C."/>
            <person name="Bunk B."/>
            <person name="Overmann J."/>
            <person name="Sorensen S.J."/>
            <person name="Idczak E."/>
            <person name="Smalla K."/>
        </authorList>
    </citation>
    <scope>NUCLEOTIDE SEQUENCE [LARGE SCALE GENOMIC DNA]</scope>
    <source>
        <strain evidence="11">Rho-14.1</strain>
    </source>
</reference>
<evidence type="ECO:0000313" key="12">
    <source>
        <dbReference type="Proteomes" id="UP001277561"/>
    </source>
</evidence>
<keyword evidence="12" id="KW-1185">Reference proteome</keyword>
<evidence type="ECO:0000313" key="11">
    <source>
        <dbReference type="EMBL" id="MDX8331804.1"/>
    </source>
</evidence>
<keyword evidence="9" id="KW-0464">Manganese</keyword>
<accession>A0ABU4W200</accession>
<evidence type="ECO:0000256" key="1">
    <source>
        <dbReference type="ARBA" id="ARBA00001794"/>
    </source>
</evidence>
<dbReference type="SUPFAM" id="SSF51658">
    <property type="entry name" value="Xylose isomerase-like"/>
    <property type="match status" value="1"/>
</dbReference>
<keyword evidence="10 11" id="KW-0456">Lyase</keyword>
<comment type="function">
    <text evidence="4">Catalyzes the dehydration of D-mannonate.</text>
</comment>
<comment type="catalytic activity">
    <reaction evidence="1">
        <text>D-mannonate = 2-dehydro-3-deoxy-D-gluconate + H2O</text>
        <dbReference type="Rhea" id="RHEA:20097"/>
        <dbReference type="ChEBI" id="CHEBI:15377"/>
        <dbReference type="ChEBI" id="CHEBI:17767"/>
        <dbReference type="ChEBI" id="CHEBI:57990"/>
        <dbReference type="EC" id="4.2.1.8"/>
    </reaction>
</comment>
<evidence type="ECO:0000256" key="7">
    <source>
        <dbReference type="ARBA" id="ARBA00012927"/>
    </source>
</evidence>
<evidence type="ECO:0000256" key="3">
    <source>
        <dbReference type="ARBA" id="ARBA00001954"/>
    </source>
</evidence>
<sequence length="384" mass="42593">MRVGISLFGKTLNEDGARYAAQLGVRDVVLHPTDYSRNSDNSSYLAGGVGPINGDCIDAPLWTFETMADLVAMLARYDIRPAAIENISPNFWSDILLDGPDKRRQMEGMKQLIRDAGRAGIPVLGYNFSIAGVWGWQRKPVARGGAVTAVFNMAEITADSPVPDGMVGNMRYRAALSTAQIAEISEDELWQRLEWFLRELVPVAEEAKVRLAAHPDDPPVDRLRRTPRLVNQPDKYDRLLDIVPSGFNALEFCLGSIQEMQMGNVYEATRHFARRRAIGYVHFRNVRGKVPNYQETFVDDGDIDMVEIVRILRDEGYDGVIVPDHVPDFACPAPWHAGNAYTIGFMKALVSNAHVLGPSTTQPALNVHKSDSYAASHVADRLSV</sequence>
<dbReference type="PANTHER" id="PTHR30387:SF2">
    <property type="entry name" value="MANNONATE DEHYDRATASE"/>
    <property type="match status" value="1"/>
</dbReference>